<reference evidence="1 2" key="1">
    <citation type="submission" date="2017-02" db="EMBL/GenBank/DDBJ databases">
        <authorList>
            <person name="Peterson S.W."/>
        </authorList>
    </citation>
    <scope>NUCLEOTIDE SEQUENCE [LARGE SCALE GENOMIC DNA]</scope>
    <source>
        <strain evidence="1 2">LMG 22410</strain>
    </source>
</reference>
<dbReference type="OrthoDB" id="9950379at2"/>
<evidence type="ECO:0000313" key="2">
    <source>
        <dbReference type="Proteomes" id="UP000195787"/>
    </source>
</evidence>
<dbReference type="Proteomes" id="UP000195787">
    <property type="component" value="Unassembled WGS sequence"/>
</dbReference>
<organism evidence="1 2">
    <name type="scientific">Agrococcus casei LMG 22410</name>
    <dbReference type="NCBI Taxonomy" id="1255656"/>
    <lineage>
        <taxon>Bacteria</taxon>
        <taxon>Bacillati</taxon>
        <taxon>Actinomycetota</taxon>
        <taxon>Actinomycetes</taxon>
        <taxon>Micrococcales</taxon>
        <taxon>Microbacteriaceae</taxon>
        <taxon>Agrococcus</taxon>
    </lineage>
</organism>
<keyword evidence="2" id="KW-1185">Reference proteome</keyword>
<dbReference type="AlphaFoldDB" id="A0A1R4FG14"/>
<accession>A0A1R4FG14</accession>
<name>A0A1R4FG14_9MICO</name>
<gene>
    <name evidence="1" type="ORF">CZ674_04365</name>
</gene>
<evidence type="ECO:0000313" key="1">
    <source>
        <dbReference type="EMBL" id="SJM54885.1"/>
    </source>
</evidence>
<dbReference type="EMBL" id="FUHU01000021">
    <property type="protein sequence ID" value="SJM54885.1"/>
    <property type="molecule type" value="Genomic_DNA"/>
</dbReference>
<proteinExistence type="predicted"/>
<dbReference type="RefSeq" id="WP_086991329.1">
    <property type="nucleotide sequence ID" value="NZ_FUHU01000021.1"/>
</dbReference>
<sequence>MPETTTTEPTTQAEWELLTKRAEAVVEQEAGDPGMFQPLMHECHVLLLDIGLLLARLNDERYAAEREWTRVRNVTMVRYIEHGATFARAQGDVAALDERKKADDLKVIFHHAEDTQKALQAKHYSLMNVNRGLQSAMYEGGRRNA</sequence>
<evidence type="ECO:0008006" key="3">
    <source>
        <dbReference type="Google" id="ProtNLM"/>
    </source>
</evidence>
<protein>
    <recommendedName>
        <fullName evidence="3">Flagellar protein FlgN</fullName>
    </recommendedName>
</protein>
<dbReference type="GeneID" id="303172438"/>